<protein>
    <submittedName>
        <fullName evidence="2">Uncharacterized protein</fullName>
    </submittedName>
</protein>
<accession>A0A4R5A092</accession>
<organism evidence="2 3">
    <name type="scientific">Jiangella aurantiaca</name>
    <dbReference type="NCBI Taxonomy" id="2530373"/>
    <lineage>
        <taxon>Bacteria</taxon>
        <taxon>Bacillati</taxon>
        <taxon>Actinomycetota</taxon>
        <taxon>Actinomycetes</taxon>
        <taxon>Jiangellales</taxon>
        <taxon>Jiangellaceae</taxon>
        <taxon>Jiangella</taxon>
    </lineage>
</organism>
<reference evidence="2 3" key="1">
    <citation type="submission" date="2019-02" db="EMBL/GenBank/DDBJ databases">
        <title>Draft genome sequences of novel Actinobacteria.</title>
        <authorList>
            <person name="Sahin N."/>
            <person name="Ay H."/>
            <person name="Saygin H."/>
        </authorList>
    </citation>
    <scope>NUCLEOTIDE SEQUENCE [LARGE SCALE GENOMIC DNA]</scope>
    <source>
        <strain evidence="2 3">8K307</strain>
    </source>
</reference>
<dbReference type="EMBL" id="SMLB01000072">
    <property type="protein sequence ID" value="TDD64290.1"/>
    <property type="molecule type" value="Genomic_DNA"/>
</dbReference>
<proteinExistence type="predicted"/>
<evidence type="ECO:0000313" key="3">
    <source>
        <dbReference type="Proteomes" id="UP000295217"/>
    </source>
</evidence>
<gene>
    <name evidence="2" type="ORF">E1262_28750</name>
</gene>
<dbReference type="Proteomes" id="UP000295217">
    <property type="component" value="Unassembled WGS sequence"/>
</dbReference>
<dbReference type="AlphaFoldDB" id="A0A4R5A092"/>
<sequence length="76" mass="7626">MELTDDGGTGDAQVDEAVRTLEALDGLPVHEHAPLVEQVHQVLQDRLAGEPDAPLEGGPTSSGGAAGEPGSVDGEG</sequence>
<evidence type="ECO:0000256" key="1">
    <source>
        <dbReference type="SAM" id="MobiDB-lite"/>
    </source>
</evidence>
<comment type="caution">
    <text evidence="2">The sequence shown here is derived from an EMBL/GenBank/DDBJ whole genome shotgun (WGS) entry which is preliminary data.</text>
</comment>
<keyword evidence="3" id="KW-1185">Reference proteome</keyword>
<evidence type="ECO:0000313" key="2">
    <source>
        <dbReference type="EMBL" id="TDD64290.1"/>
    </source>
</evidence>
<feature type="region of interest" description="Disordered" evidence="1">
    <location>
        <begin position="42"/>
        <end position="76"/>
    </location>
</feature>
<dbReference type="RefSeq" id="WP_132107773.1">
    <property type="nucleotide sequence ID" value="NZ_SMLB01000072.1"/>
</dbReference>
<name>A0A4R5A092_9ACTN</name>
<dbReference type="OrthoDB" id="5197443at2"/>